<dbReference type="Proteomes" id="UP000887564">
    <property type="component" value="Unplaced"/>
</dbReference>
<dbReference type="PANTHER" id="PTHR14166">
    <property type="entry name" value="SLIT-ROBO RHO GTPASE ACTIVATING PROTEIN"/>
    <property type="match status" value="1"/>
</dbReference>
<reference evidence="6" key="1">
    <citation type="submission" date="2022-11" db="UniProtKB">
        <authorList>
            <consortium name="WormBaseParasite"/>
        </authorList>
    </citation>
    <scope>IDENTIFICATION</scope>
</reference>
<keyword evidence="5" id="KW-1185">Reference proteome</keyword>
<dbReference type="FunFam" id="2.30.30.40:FF:000036">
    <property type="entry name" value="Spectrin alpha chain, non-erythrocytic 1"/>
    <property type="match status" value="1"/>
</dbReference>
<evidence type="ECO:0000313" key="6">
    <source>
        <dbReference type="WBParaSite" id="PEQ_0000214901-mRNA-1"/>
    </source>
</evidence>
<keyword evidence="1 3" id="KW-0728">SH3 domain</keyword>
<dbReference type="WBParaSite" id="PEQ_0000214901-mRNA-1">
    <property type="protein sequence ID" value="PEQ_0000214901-mRNA-1"/>
    <property type="gene ID" value="PEQ_0000214901"/>
</dbReference>
<evidence type="ECO:0000259" key="4">
    <source>
        <dbReference type="PROSITE" id="PS50002"/>
    </source>
</evidence>
<dbReference type="InterPro" id="IPR051627">
    <property type="entry name" value="SLIT-ROBO_RhoGAP"/>
</dbReference>
<dbReference type="InterPro" id="IPR035825">
    <property type="entry name" value="Alpha_Spectrin_SH3"/>
</dbReference>
<evidence type="ECO:0000256" key="1">
    <source>
        <dbReference type="ARBA" id="ARBA00022443"/>
    </source>
</evidence>
<feature type="domain" description="SH3" evidence="4">
    <location>
        <begin position="18"/>
        <end position="77"/>
    </location>
</feature>
<evidence type="ECO:0000256" key="2">
    <source>
        <dbReference type="ARBA" id="ARBA00023054"/>
    </source>
</evidence>
<dbReference type="SMART" id="SM00326">
    <property type="entry name" value="SH3"/>
    <property type="match status" value="1"/>
</dbReference>
<evidence type="ECO:0000313" key="5">
    <source>
        <dbReference type="Proteomes" id="UP000887564"/>
    </source>
</evidence>
<dbReference type="InterPro" id="IPR036028">
    <property type="entry name" value="SH3-like_dom_sf"/>
</dbReference>
<protein>
    <submittedName>
        <fullName evidence="6">SH3 domain-containing protein</fullName>
    </submittedName>
</protein>
<organism evidence="5 6">
    <name type="scientific">Parascaris equorum</name>
    <name type="common">Equine roundworm</name>
    <dbReference type="NCBI Taxonomy" id="6256"/>
    <lineage>
        <taxon>Eukaryota</taxon>
        <taxon>Metazoa</taxon>
        <taxon>Ecdysozoa</taxon>
        <taxon>Nematoda</taxon>
        <taxon>Chromadorea</taxon>
        <taxon>Rhabditida</taxon>
        <taxon>Spirurina</taxon>
        <taxon>Ascaridomorpha</taxon>
        <taxon>Ascaridoidea</taxon>
        <taxon>Ascarididae</taxon>
        <taxon>Parascaris</taxon>
    </lineage>
</organism>
<dbReference type="PRINTS" id="PR01887">
    <property type="entry name" value="SPECTRNALPHA"/>
</dbReference>
<dbReference type="Gene3D" id="2.30.30.40">
    <property type="entry name" value="SH3 Domains"/>
    <property type="match status" value="1"/>
</dbReference>
<accession>A0A914R692</accession>
<dbReference type="SUPFAM" id="SSF50044">
    <property type="entry name" value="SH3-domain"/>
    <property type="match status" value="1"/>
</dbReference>
<dbReference type="PROSITE" id="PS50002">
    <property type="entry name" value="SH3"/>
    <property type="match status" value="1"/>
</dbReference>
<keyword evidence="2" id="KW-0175">Coiled coil</keyword>
<evidence type="ECO:0000256" key="3">
    <source>
        <dbReference type="PROSITE-ProRule" id="PRU00192"/>
    </source>
</evidence>
<dbReference type="Pfam" id="PF00018">
    <property type="entry name" value="SH3_1"/>
    <property type="match status" value="1"/>
</dbReference>
<dbReference type="InterPro" id="IPR001452">
    <property type="entry name" value="SH3_domain"/>
</dbReference>
<dbReference type="AlphaFoldDB" id="A0A914R692"/>
<proteinExistence type="predicted"/>
<dbReference type="PRINTS" id="PR00452">
    <property type="entry name" value="SH3DOMAIN"/>
</dbReference>
<sequence>LRKQAAQCKYQEQPGGQLGRECVLALYDYTEKSPREVSIKKGDILTLLNSSNKDWWKVEVNDRQGFVPAAYVKKVEPGAAQQPSQQVLSSSDV</sequence>
<dbReference type="CDD" id="cd11808">
    <property type="entry name" value="SH3_Alpha_Spectrin"/>
    <property type="match status" value="1"/>
</dbReference>
<name>A0A914R692_PAREQ</name>